<gene>
    <name evidence="3" type="ORF">BKA19_1639</name>
</gene>
<proteinExistence type="predicted"/>
<dbReference type="InterPro" id="IPR048846">
    <property type="entry name" value="PaaX-like_central"/>
</dbReference>
<evidence type="ECO:0000313" key="4">
    <source>
        <dbReference type="Proteomes" id="UP000292507"/>
    </source>
</evidence>
<accession>A0A4Q7Y669</accession>
<feature type="domain" description="Transcriptional repressor PaaX-like central Cas2-like" evidence="2">
    <location>
        <begin position="114"/>
        <end position="184"/>
    </location>
</feature>
<dbReference type="Pfam" id="PF20803">
    <property type="entry name" value="PaaX_M"/>
    <property type="match status" value="1"/>
</dbReference>
<dbReference type="Gene3D" id="3.30.70.2650">
    <property type="match status" value="1"/>
</dbReference>
<keyword evidence="4" id="KW-1185">Reference proteome</keyword>
<feature type="domain" description="Transcriptional repressor PaaX-like N-terminal" evidence="1">
    <location>
        <begin position="23"/>
        <end position="90"/>
    </location>
</feature>
<dbReference type="InterPro" id="IPR036388">
    <property type="entry name" value="WH-like_DNA-bd_sf"/>
</dbReference>
<name>A0A4Q7Y669_9ACTN</name>
<dbReference type="RefSeq" id="WP_104530401.1">
    <property type="nucleotide sequence ID" value="NZ_POQT01000052.1"/>
</dbReference>
<dbReference type="GO" id="GO:0006351">
    <property type="term" value="P:DNA-templated transcription"/>
    <property type="evidence" value="ECO:0007669"/>
    <property type="project" value="InterPro"/>
</dbReference>
<protein>
    <submittedName>
        <fullName evidence="3">PaaX family transcriptional regulator</fullName>
    </submittedName>
</protein>
<dbReference type="InterPro" id="IPR011965">
    <property type="entry name" value="PaaX_trns_reg"/>
</dbReference>
<dbReference type="EMBL" id="SHKV01000001">
    <property type="protein sequence ID" value="RZU31954.1"/>
    <property type="molecule type" value="Genomic_DNA"/>
</dbReference>
<evidence type="ECO:0000259" key="2">
    <source>
        <dbReference type="Pfam" id="PF20803"/>
    </source>
</evidence>
<sequence>MSALPTDAPVDVDVPRPVAIAHRPQSLLLSFLGALVLDADLPPLPSAILLDLLADLGVAEAAGRATLKRMTQRGLMARGQVGRTAEYHLTPLAEDVLREASARVTSPAPFEHPEDEWTLLSYSVPESRRDLRNRVRARLTWAGFGGLRDGLWIAPGTVDVAAVLGRSDLAEVGELADAFAARVLPGTDVDRLVHRAWDVPAVRQAHACFIDTWSRPPQVPGSLAQLTLLGADWLWLLRTDPGLPAAHLGPDWPAPVSSELYRRVFDAVEPAARAALERGLRATGRIA</sequence>
<comment type="caution">
    <text evidence="3">The sequence shown here is derived from an EMBL/GenBank/DDBJ whole genome shotgun (WGS) entry which is preliminary data.</text>
</comment>
<reference evidence="3 4" key="1">
    <citation type="submission" date="2019-02" db="EMBL/GenBank/DDBJ databases">
        <title>Sequencing the genomes of 1000 actinobacteria strains.</title>
        <authorList>
            <person name="Klenk H.-P."/>
        </authorList>
    </citation>
    <scope>NUCLEOTIDE SEQUENCE [LARGE SCALE GENOMIC DNA]</scope>
    <source>
        <strain evidence="3 4">DSM 44509</strain>
    </source>
</reference>
<dbReference type="PIRSF" id="PIRSF020623">
    <property type="entry name" value="PaaX"/>
    <property type="match status" value="1"/>
</dbReference>
<organism evidence="3 4">
    <name type="scientific">Blastococcus saxobsidens</name>
    <dbReference type="NCBI Taxonomy" id="138336"/>
    <lineage>
        <taxon>Bacteria</taxon>
        <taxon>Bacillati</taxon>
        <taxon>Actinomycetota</taxon>
        <taxon>Actinomycetes</taxon>
        <taxon>Geodermatophilales</taxon>
        <taxon>Geodermatophilaceae</taxon>
        <taxon>Blastococcus</taxon>
    </lineage>
</organism>
<dbReference type="PANTHER" id="PTHR30319:SF1">
    <property type="entry name" value="TRANSCRIPTIONAL REPRESSOR PAAX"/>
    <property type="match status" value="1"/>
</dbReference>
<dbReference type="InterPro" id="IPR012906">
    <property type="entry name" value="PaaX-like_N"/>
</dbReference>
<dbReference type="Proteomes" id="UP000292507">
    <property type="component" value="Unassembled WGS sequence"/>
</dbReference>
<dbReference type="Gene3D" id="1.10.10.10">
    <property type="entry name" value="Winged helix-like DNA-binding domain superfamily/Winged helix DNA-binding domain"/>
    <property type="match status" value="1"/>
</dbReference>
<dbReference type="Pfam" id="PF07848">
    <property type="entry name" value="PaaX"/>
    <property type="match status" value="1"/>
</dbReference>
<dbReference type="OrthoDB" id="2270427at2"/>
<evidence type="ECO:0000313" key="3">
    <source>
        <dbReference type="EMBL" id="RZU31954.1"/>
    </source>
</evidence>
<dbReference type="AlphaFoldDB" id="A0A4Q7Y669"/>
<dbReference type="PANTHER" id="PTHR30319">
    <property type="entry name" value="PHENYLACETIC ACID REGULATOR-RELATED TRANSCRIPTIONAL REPRESSOR"/>
    <property type="match status" value="1"/>
</dbReference>
<evidence type="ECO:0000259" key="1">
    <source>
        <dbReference type="Pfam" id="PF07848"/>
    </source>
</evidence>